<reference evidence="2" key="2">
    <citation type="submission" date="2021-03" db="UniProtKB">
        <authorList>
            <consortium name="EnsemblPlants"/>
        </authorList>
    </citation>
    <scope>IDENTIFICATION</scope>
</reference>
<dbReference type="Gramene" id="AUR62041933-RA">
    <property type="protein sequence ID" value="AUR62041933-RA:cds"/>
    <property type="gene ID" value="AUR62041933"/>
</dbReference>
<evidence type="ECO:0000256" key="1">
    <source>
        <dbReference type="SAM" id="SignalP"/>
    </source>
</evidence>
<evidence type="ECO:0008006" key="4">
    <source>
        <dbReference type="Google" id="ProtNLM"/>
    </source>
</evidence>
<dbReference type="Proteomes" id="UP000596660">
    <property type="component" value="Unplaced"/>
</dbReference>
<name>A0A803N829_CHEQI</name>
<sequence>MAVIFAVANCCHQLIALLAVAGAAVRGGGDGWVGVVCVRMDVARWFLGKIQAVFRLLSSDFSAKFTAPVFRLLYGRFSVGVLFSFSAFHSVVSGSGEASIYAFSQGFWV</sequence>
<accession>A0A803N829</accession>
<protein>
    <recommendedName>
        <fullName evidence="4">Secreted protein</fullName>
    </recommendedName>
</protein>
<feature type="signal peptide" evidence="1">
    <location>
        <begin position="1"/>
        <end position="27"/>
    </location>
</feature>
<organism evidence="2 3">
    <name type="scientific">Chenopodium quinoa</name>
    <name type="common">Quinoa</name>
    <dbReference type="NCBI Taxonomy" id="63459"/>
    <lineage>
        <taxon>Eukaryota</taxon>
        <taxon>Viridiplantae</taxon>
        <taxon>Streptophyta</taxon>
        <taxon>Embryophyta</taxon>
        <taxon>Tracheophyta</taxon>
        <taxon>Spermatophyta</taxon>
        <taxon>Magnoliopsida</taxon>
        <taxon>eudicotyledons</taxon>
        <taxon>Gunneridae</taxon>
        <taxon>Pentapetalae</taxon>
        <taxon>Caryophyllales</taxon>
        <taxon>Chenopodiaceae</taxon>
        <taxon>Chenopodioideae</taxon>
        <taxon>Atripliceae</taxon>
        <taxon>Chenopodium</taxon>
    </lineage>
</organism>
<keyword evidence="3" id="KW-1185">Reference proteome</keyword>
<evidence type="ECO:0000313" key="3">
    <source>
        <dbReference type="Proteomes" id="UP000596660"/>
    </source>
</evidence>
<proteinExistence type="predicted"/>
<reference evidence="2" key="1">
    <citation type="journal article" date="2017" name="Nature">
        <title>The genome of Chenopodium quinoa.</title>
        <authorList>
            <person name="Jarvis D.E."/>
            <person name="Ho Y.S."/>
            <person name="Lightfoot D.J."/>
            <person name="Schmoeckel S.M."/>
            <person name="Li B."/>
            <person name="Borm T.J.A."/>
            <person name="Ohyanagi H."/>
            <person name="Mineta K."/>
            <person name="Michell C.T."/>
            <person name="Saber N."/>
            <person name="Kharbatia N.M."/>
            <person name="Rupper R.R."/>
            <person name="Sharp A.R."/>
            <person name="Dally N."/>
            <person name="Boughton B.A."/>
            <person name="Woo Y.H."/>
            <person name="Gao G."/>
            <person name="Schijlen E.G.W.M."/>
            <person name="Guo X."/>
            <person name="Momin A.A."/>
            <person name="Negrao S."/>
            <person name="Al-Babili S."/>
            <person name="Gehring C."/>
            <person name="Roessner U."/>
            <person name="Jung C."/>
            <person name="Murphy K."/>
            <person name="Arold S.T."/>
            <person name="Gojobori T."/>
            <person name="van der Linden C.G."/>
            <person name="van Loo E.N."/>
            <person name="Jellen E.N."/>
            <person name="Maughan P.J."/>
            <person name="Tester M."/>
        </authorList>
    </citation>
    <scope>NUCLEOTIDE SEQUENCE [LARGE SCALE GENOMIC DNA]</scope>
    <source>
        <strain evidence="2">cv. PI 614886</strain>
    </source>
</reference>
<keyword evidence="1" id="KW-0732">Signal</keyword>
<dbReference type="EnsemblPlants" id="AUR62041933-RA">
    <property type="protein sequence ID" value="AUR62041933-RA:cds"/>
    <property type="gene ID" value="AUR62041933"/>
</dbReference>
<evidence type="ECO:0000313" key="2">
    <source>
        <dbReference type="EnsemblPlants" id="AUR62041933-RA:cds"/>
    </source>
</evidence>
<dbReference type="AlphaFoldDB" id="A0A803N829"/>
<feature type="chain" id="PRO_5030546700" description="Secreted protein" evidence="1">
    <location>
        <begin position="28"/>
        <end position="109"/>
    </location>
</feature>